<comment type="caution">
    <text evidence="3">The sequence shown here is derived from an EMBL/GenBank/DDBJ whole genome shotgun (WGS) entry which is preliminary data.</text>
</comment>
<dbReference type="EMBL" id="JAGEPF010000018">
    <property type="protein sequence ID" value="MBO2461697.1"/>
    <property type="molecule type" value="Genomic_DNA"/>
</dbReference>
<feature type="compositionally biased region" description="Basic and acidic residues" evidence="2">
    <location>
        <begin position="326"/>
        <end position="344"/>
    </location>
</feature>
<protein>
    <submittedName>
        <fullName evidence="3">Uncharacterized protein</fullName>
    </submittedName>
</protein>
<evidence type="ECO:0000256" key="2">
    <source>
        <dbReference type="SAM" id="MobiDB-lite"/>
    </source>
</evidence>
<keyword evidence="4" id="KW-1185">Reference proteome</keyword>
<evidence type="ECO:0000313" key="3">
    <source>
        <dbReference type="EMBL" id="MBO2461697.1"/>
    </source>
</evidence>
<feature type="compositionally biased region" description="Basic and acidic residues" evidence="2">
    <location>
        <begin position="118"/>
        <end position="134"/>
    </location>
</feature>
<reference evidence="3 4" key="1">
    <citation type="submission" date="2021-03" db="EMBL/GenBank/DDBJ databases">
        <title>Actinomadura violae sp. nov., isolated from lichen in Thailand.</title>
        <authorList>
            <person name="Kanchanasin P."/>
            <person name="Saeng-In P."/>
            <person name="Phongsopitanun W."/>
            <person name="Yuki M."/>
            <person name="Kudo T."/>
            <person name="Ohkuma M."/>
            <person name="Tanasupawat S."/>
        </authorList>
    </citation>
    <scope>NUCLEOTIDE SEQUENCE [LARGE SCALE GENOMIC DNA]</scope>
    <source>
        <strain evidence="3 4">LCR2-06</strain>
    </source>
</reference>
<name>A0ABS3RY63_9ACTN</name>
<proteinExistence type="predicted"/>
<feature type="region of interest" description="Disordered" evidence="2">
    <location>
        <begin position="368"/>
        <end position="387"/>
    </location>
</feature>
<feature type="compositionally biased region" description="Pro residues" evidence="2">
    <location>
        <begin position="314"/>
        <end position="324"/>
    </location>
</feature>
<evidence type="ECO:0000313" key="4">
    <source>
        <dbReference type="Proteomes" id="UP000680206"/>
    </source>
</evidence>
<keyword evidence="1" id="KW-0175">Coiled coil</keyword>
<dbReference type="Proteomes" id="UP000680206">
    <property type="component" value="Unassembled WGS sequence"/>
</dbReference>
<feature type="region of interest" description="Disordered" evidence="2">
    <location>
        <begin position="311"/>
        <end position="346"/>
    </location>
</feature>
<evidence type="ECO:0000256" key="1">
    <source>
        <dbReference type="SAM" id="Coils"/>
    </source>
</evidence>
<dbReference type="RefSeq" id="WP_208245155.1">
    <property type="nucleotide sequence ID" value="NZ_JAGEPF010000018.1"/>
</dbReference>
<accession>A0ABS3RY63</accession>
<feature type="coiled-coil region" evidence="1">
    <location>
        <begin position="505"/>
        <end position="542"/>
    </location>
</feature>
<sequence length="1100" mass="120349">MREWTRDGVTYRTAMTWTRNGVHLTATKAEGDRFGDWDPKKHPRDARGRFIRKNAEVRITGGMHEGLGRVIGREGGRSNRLLVERDSDGMVVRVPPQQLVTTGKDRPDAGPPGVMGRDAVDQEREARGRQDHGGAAKLTPEPVKAPASPATLRPDLTTSYRNTINEYGFDSPDGGHPPVLRDAAAAVRGKRPLTADQAQALGDALRARKAKEPAARGRVLDRIAVRMDTVSHALTGIRQEHVPAQKNAQKAHPGEVVEGDTIALPGRGGTADVRKVVASQEFYGQYKMQLEAPDGSQEERLVHPTSDVYLLPDAPDPVPVPPKPSGGREHLTPDRLRPGDRIDLGDGTDAEVESVTSWTPGHFKVKVKRGGNGGTTELLRGDGSGYPSVVRTRRGDASQAQPWDSVLPEDKPATITADKLKLGDRFTYQAGFDRTRTGVVVSITRSGPRNDPRWLVGFRSDDGRGNTVELAHSEELIRVAEGGPGAAERIAAEKAAAQRRMLAVNIRHELEMADEEAQRRAAQRAQELIDELTATMPVATREQVVKKAEGVLKSHLELSEVGHFDREVALGATNVARQIAPGGDVHDLTALQEQLVPLMRDAAVQGRKRAMARVLDSLRNTEQTPDGTADYGRMRNVVNTLVDSGSHHSADYAKASEFLATIAPDLRGGTGATATAAKVPDLPEGTDLKTRMNAYRDALGARFGAKTVRMQGFDQVRLADLEAGRAPQPKEVTRVVRDRAEDGGPGEIAMTHLAVVRAAGKDMDAELQRRIDADIAKLQSNEDDGERARLRKLADRAKANMEDDRTNGRNAFARQHGYPSYLALITAMDESESGTPEFFRLRRLMSQARDAGDRFAEPQFKEFMRFQKEMATLKVAGELTQKKRAAIRRKHSLDLLNEVRDTGVGGAKLTYVGPRGGVKSESDPLVKAMRFAEAGYPTDWLNKSKARRGKRKNDIVLKKVDRGYHRNGWEETTIALSPGRDKIDGGPGVRETASANVADHELGHEMEESVPGLVAAEEALMWDRTATGPIGSRTRPPKVSIYGGDDEKAWKDDFPELYTGKDYGGRNYEVFTTAKESLTAGSLYLDDDLRQWLLGVLATL</sequence>
<feature type="region of interest" description="Disordered" evidence="2">
    <location>
        <begin position="100"/>
        <end position="156"/>
    </location>
</feature>
<organism evidence="3 4">
    <name type="scientific">Actinomadura violacea</name>
    <dbReference type="NCBI Taxonomy" id="2819934"/>
    <lineage>
        <taxon>Bacteria</taxon>
        <taxon>Bacillati</taxon>
        <taxon>Actinomycetota</taxon>
        <taxon>Actinomycetes</taxon>
        <taxon>Streptosporangiales</taxon>
        <taxon>Thermomonosporaceae</taxon>
        <taxon>Actinomadura</taxon>
    </lineage>
</organism>
<gene>
    <name evidence="3" type="ORF">J4709_29420</name>
</gene>